<evidence type="ECO:0000259" key="9">
    <source>
        <dbReference type="Pfam" id="PF03002"/>
    </source>
</evidence>
<evidence type="ECO:0000256" key="8">
    <source>
        <dbReference type="SAM" id="SignalP"/>
    </source>
</evidence>
<comment type="subcellular location">
    <subcellularLocation>
        <location evidence="1">Secreted</location>
    </subcellularLocation>
</comment>
<feature type="domain" description="Somatostatin/Cortistatin C-terminal" evidence="9">
    <location>
        <begin position="88"/>
        <end position="105"/>
    </location>
</feature>
<dbReference type="EMBL" id="BFAA01004319">
    <property type="protein sequence ID" value="GCB66794.1"/>
    <property type="molecule type" value="Genomic_DNA"/>
</dbReference>
<proteinExistence type="inferred from homology"/>
<evidence type="ECO:0000256" key="5">
    <source>
        <dbReference type="ARBA" id="ARBA00022702"/>
    </source>
</evidence>
<dbReference type="OMA" id="FWKTFSH"/>
<dbReference type="PANTHER" id="PTHR10558:SF1">
    <property type="entry name" value="CORTISTATIN"/>
    <property type="match status" value="1"/>
</dbReference>
<dbReference type="Proteomes" id="UP000288216">
    <property type="component" value="Unassembled WGS sequence"/>
</dbReference>
<evidence type="ECO:0000256" key="6">
    <source>
        <dbReference type="ARBA" id="ARBA00022729"/>
    </source>
</evidence>
<feature type="chain" id="PRO_5019060049" description="Somatostatin/Cortistatin C-terminal domain-containing protein" evidence="8">
    <location>
        <begin position="21"/>
        <end position="105"/>
    </location>
</feature>
<evidence type="ECO:0000313" key="11">
    <source>
        <dbReference type="Proteomes" id="UP000288216"/>
    </source>
</evidence>
<evidence type="ECO:0000256" key="7">
    <source>
        <dbReference type="ARBA" id="ARBA00023157"/>
    </source>
</evidence>
<sequence>MKWLMTVSLMSLLYLLRVEGADPLEEKMKLQVNREMTKSRKNLIVKLLAGLLETDDNLLENGFAPLKPEEAEETLFEERSVNAGIPRREQKTPCKLFFWKTFSHC</sequence>
<reference evidence="10 11" key="1">
    <citation type="journal article" date="2018" name="Nat. Ecol. Evol.">
        <title>Shark genomes provide insights into elasmobranch evolution and the origin of vertebrates.</title>
        <authorList>
            <person name="Hara Y"/>
            <person name="Yamaguchi K"/>
            <person name="Onimaru K"/>
            <person name="Kadota M"/>
            <person name="Koyanagi M"/>
            <person name="Keeley SD"/>
            <person name="Tatsumi K"/>
            <person name="Tanaka K"/>
            <person name="Motone F"/>
            <person name="Kageyama Y"/>
            <person name="Nozu R"/>
            <person name="Adachi N"/>
            <person name="Nishimura O"/>
            <person name="Nakagawa R"/>
            <person name="Tanegashima C"/>
            <person name="Kiyatake I"/>
            <person name="Matsumoto R"/>
            <person name="Murakumo K"/>
            <person name="Nishida K"/>
            <person name="Terakita A"/>
            <person name="Kuratani S"/>
            <person name="Sato K"/>
            <person name="Hyodo S Kuraku.S."/>
        </authorList>
    </citation>
    <scope>NUCLEOTIDE SEQUENCE [LARGE SCALE GENOMIC DNA]</scope>
</reference>
<keyword evidence="7" id="KW-1015">Disulfide bond</keyword>
<dbReference type="GO" id="GO:0005615">
    <property type="term" value="C:extracellular space"/>
    <property type="evidence" value="ECO:0007669"/>
    <property type="project" value="TreeGrafter"/>
</dbReference>
<comment type="caution">
    <text evidence="10">The sequence shown here is derived from an EMBL/GenBank/DDBJ whole genome shotgun (WGS) entry which is preliminary data.</text>
</comment>
<feature type="signal peptide" evidence="8">
    <location>
        <begin position="1"/>
        <end position="20"/>
    </location>
</feature>
<keyword evidence="5" id="KW-0372">Hormone</keyword>
<dbReference type="GO" id="GO:0007193">
    <property type="term" value="P:adenylate cyclase-inhibiting G protein-coupled receptor signaling pathway"/>
    <property type="evidence" value="ECO:0007669"/>
    <property type="project" value="TreeGrafter"/>
</dbReference>
<evidence type="ECO:0000256" key="3">
    <source>
        <dbReference type="ARBA" id="ARBA00022525"/>
    </source>
</evidence>
<comment type="similarity">
    <text evidence="2">Belongs to the somatostatin family.</text>
</comment>
<evidence type="ECO:0000256" key="2">
    <source>
        <dbReference type="ARBA" id="ARBA00008327"/>
    </source>
</evidence>
<organism evidence="10 11">
    <name type="scientific">Scyliorhinus torazame</name>
    <name type="common">Cloudy catshark</name>
    <name type="synonym">Catulus torazame</name>
    <dbReference type="NCBI Taxonomy" id="75743"/>
    <lineage>
        <taxon>Eukaryota</taxon>
        <taxon>Metazoa</taxon>
        <taxon>Chordata</taxon>
        <taxon>Craniata</taxon>
        <taxon>Vertebrata</taxon>
        <taxon>Chondrichthyes</taxon>
        <taxon>Elasmobranchii</taxon>
        <taxon>Galeomorphii</taxon>
        <taxon>Galeoidea</taxon>
        <taxon>Carcharhiniformes</taxon>
        <taxon>Scyliorhinidae</taxon>
        <taxon>Scyliorhinus</taxon>
    </lineage>
</organism>
<evidence type="ECO:0000313" key="10">
    <source>
        <dbReference type="EMBL" id="GCB66794.1"/>
    </source>
</evidence>
<dbReference type="GO" id="GO:0001664">
    <property type="term" value="F:G protein-coupled receptor binding"/>
    <property type="evidence" value="ECO:0007669"/>
    <property type="project" value="TreeGrafter"/>
</dbReference>
<dbReference type="InterPro" id="IPR018142">
    <property type="entry name" value="Somatostatin/Cortistatin_C"/>
</dbReference>
<dbReference type="InterPro" id="IPR004250">
    <property type="entry name" value="Somatostatin"/>
</dbReference>
<dbReference type="OrthoDB" id="9438385at2759"/>
<gene>
    <name evidence="10" type="ORF">scyTo_2000041</name>
</gene>
<name>A0A401P114_SCYTO</name>
<dbReference type="Pfam" id="PF03002">
    <property type="entry name" value="Somatostatin"/>
    <property type="match status" value="1"/>
</dbReference>
<dbReference type="PANTHER" id="PTHR10558">
    <property type="entry name" value="SOMATOSTATIN"/>
    <property type="match status" value="1"/>
</dbReference>
<evidence type="ECO:0000256" key="1">
    <source>
        <dbReference type="ARBA" id="ARBA00004613"/>
    </source>
</evidence>
<keyword evidence="3" id="KW-0964">Secreted</keyword>
<dbReference type="GO" id="GO:0005184">
    <property type="term" value="F:neuropeptide hormone activity"/>
    <property type="evidence" value="ECO:0007669"/>
    <property type="project" value="TreeGrafter"/>
</dbReference>
<protein>
    <recommendedName>
        <fullName evidence="9">Somatostatin/Cortistatin C-terminal domain-containing protein</fullName>
    </recommendedName>
</protein>
<dbReference type="GO" id="GO:0030334">
    <property type="term" value="P:regulation of cell migration"/>
    <property type="evidence" value="ECO:0007669"/>
    <property type="project" value="TreeGrafter"/>
</dbReference>
<keyword evidence="4" id="KW-0165">Cleavage on pair of basic residues</keyword>
<dbReference type="AlphaFoldDB" id="A0A401P114"/>
<evidence type="ECO:0000256" key="4">
    <source>
        <dbReference type="ARBA" id="ARBA00022685"/>
    </source>
</evidence>
<keyword evidence="11" id="KW-1185">Reference proteome</keyword>
<keyword evidence="6 8" id="KW-0732">Signal</keyword>
<accession>A0A401P114</accession>